<proteinExistence type="predicted"/>
<name>A0AAW1WRK6_RUBAR</name>
<keyword evidence="1" id="KW-0732">Signal</keyword>
<dbReference type="Proteomes" id="UP001457282">
    <property type="component" value="Unassembled WGS sequence"/>
</dbReference>
<evidence type="ECO:0000256" key="1">
    <source>
        <dbReference type="SAM" id="SignalP"/>
    </source>
</evidence>
<sequence>MLSPIFFFFSLILSSSFAFTCARSTSVLQTTQLLKALQGTVAKLNPANVTVDDFVYSGLRVPGNTTNINQSGFTAAVAARSTSWPQRPRSAFRWLSQTWRSVELVRSIITAELQKS</sequence>
<organism evidence="2 3">
    <name type="scientific">Rubus argutus</name>
    <name type="common">Southern blackberry</name>
    <dbReference type="NCBI Taxonomy" id="59490"/>
    <lineage>
        <taxon>Eukaryota</taxon>
        <taxon>Viridiplantae</taxon>
        <taxon>Streptophyta</taxon>
        <taxon>Embryophyta</taxon>
        <taxon>Tracheophyta</taxon>
        <taxon>Spermatophyta</taxon>
        <taxon>Magnoliopsida</taxon>
        <taxon>eudicotyledons</taxon>
        <taxon>Gunneridae</taxon>
        <taxon>Pentapetalae</taxon>
        <taxon>rosids</taxon>
        <taxon>fabids</taxon>
        <taxon>Rosales</taxon>
        <taxon>Rosaceae</taxon>
        <taxon>Rosoideae</taxon>
        <taxon>Rosoideae incertae sedis</taxon>
        <taxon>Rubus</taxon>
    </lineage>
</organism>
<comment type="caution">
    <text evidence="2">The sequence shown here is derived from an EMBL/GenBank/DDBJ whole genome shotgun (WGS) entry which is preliminary data.</text>
</comment>
<dbReference type="AlphaFoldDB" id="A0AAW1WRK6"/>
<gene>
    <name evidence="2" type="ORF">M0R45_023917</name>
</gene>
<evidence type="ECO:0000313" key="2">
    <source>
        <dbReference type="EMBL" id="KAK9926704.1"/>
    </source>
</evidence>
<protein>
    <submittedName>
        <fullName evidence="2">Uncharacterized protein</fullName>
    </submittedName>
</protein>
<accession>A0AAW1WRK6</accession>
<feature type="chain" id="PRO_5043396675" evidence="1">
    <location>
        <begin position="23"/>
        <end position="116"/>
    </location>
</feature>
<keyword evidence="3" id="KW-1185">Reference proteome</keyword>
<reference evidence="2 3" key="1">
    <citation type="journal article" date="2023" name="G3 (Bethesda)">
        <title>A chromosome-length genome assembly and annotation of blackberry (Rubus argutus, cv. 'Hillquist').</title>
        <authorList>
            <person name="Bruna T."/>
            <person name="Aryal R."/>
            <person name="Dudchenko O."/>
            <person name="Sargent D.J."/>
            <person name="Mead D."/>
            <person name="Buti M."/>
            <person name="Cavallini A."/>
            <person name="Hytonen T."/>
            <person name="Andres J."/>
            <person name="Pham M."/>
            <person name="Weisz D."/>
            <person name="Mascagni F."/>
            <person name="Usai G."/>
            <person name="Natali L."/>
            <person name="Bassil N."/>
            <person name="Fernandez G.E."/>
            <person name="Lomsadze A."/>
            <person name="Armour M."/>
            <person name="Olukolu B."/>
            <person name="Poorten T."/>
            <person name="Britton C."/>
            <person name="Davik J."/>
            <person name="Ashrafi H."/>
            <person name="Aiden E.L."/>
            <person name="Borodovsky M."/>
            <person name="Worthington M."/>
        </authorList>
    </citation>
    <scope>NUCLEOTIDE SEQUENCE [LARGE SCALE GENOMIC DNA]</scope>
    <source>
        <strain evidence="2">PI 553951</strain>
    </source>
</reference>
<dbReference type="EMBL" id="JBEDUW010000005">
    <property type="protein sequence ID" value="KAK9926704.1"/>
    <property type="molecule type" value="Genomic_DNA"/>
</dbReference>
<evidence type="ECO:0000313" key="3">
    <source>
        <dbReference type="Proteomes" id="UP001457282"/>
    </source>
</evidence>
<feature type="signal peptide" evidence="1">
    <location>
        <begin position="1"/>
        <end position="22"/>
    </location>
</feature>